<proteinExistence type="predicted"/>
<accession>A0A2Z2NY16</accession>
<protein>
    <submittedName>
        <fullName evidence="2">Beta-barrel assembly-enhancing protease</fullName>
        <ecNumber evidence="2">3.4.-.-</ecNumber>
    </submittedName>
</protein>
<name>A0A2Z2NY16_9GAMM</name>
<dbReference type="Gene3D" id="1.25.40.10">
    <property type="entry name" value="Tetratricopeptide repeat domain"/>
    <property type="match status" value="1"/>
</dbReference>
<dbReference type="InterPro" id="IPR011990">
    <property type="entry name" value="TPR-like_helical_dom_sf"/>
</dbReference>
<dbReference type="PROSITE" id="PS51257">
    <property type="entry name" value="PROKAR_LIPOPROTEIN"/>
    <property type="match status" value="1"/>
</dbReference>
<dbReference type="EC" id="3.4.-.-" evidence="2"/>
<dbReference type="KEGG" id="gai:IMCC3135_22890"/>
<keyword evidence="1" id="KW-0802">TPR repeat</keyword>
<dbReference type="Proteomes" id="UP000250079">
    <property type="component" value="Chromosome"/>
</dbReference>
<dbReference type="GO" id="GO:0008233">
    <property type="term" value="F:peptidase activity"/>
    <property type="evidence" value="ECO:0007669"/>
    <property type="project" value="UniProtKB-KW"/>
</dbReference>
<dbReference type="Pfam" id="PF13432">
    <property type="entry name" value="TPR_16"/>
    <property type="match status" value="1"/>
</dbReference>
<evidence type="ECO:0000256" key="1">
    <source>
        <dbReference type="PROSITE-ProRule" id="PRU00339"/>
    </source>
</evidence>
<keyword evidence="3" id="KW-1185">Reference proteome</keyword>
<dbReference type="AlphaFoldDB" id="A0A2Z2NY16"/>
<keyword evidence="2" id="KW-0645">Protease</keyword>
<sequence length="174" mass="19452">MGVSRISRIEALYWHRQFVCLITLMAILALQSCAISFGSDDVLTPAHNKSNTHAQSQQLVNELNEADAAYAAGRWGRASAHYRVVLEQVPNDAYAWFRLGNTLTRQGQYSHAIQAFETSLQHEARQSKPWLNLSTAHLLGAQLATLKALEALARNEPSRQAVEDRLETLTQLLQ</sequence>
<evidence type="ECO:0000313" key="2">
    <source>
        <dbReference type="EMBL" id="ASJ74648.1"/>
    </source>
</evidence>
<keyword evidence="2" id="KW-0378">Hydrolase</keyword>
<feature type="repeat" description="TPR" evidence="1">
    <location>
        <begin position="93"/>
        <end position="126"/>
    </location>
</feature>
<dbReference type="GO" id="GO:0006508">
    <property type="term" value="P:proteolysis"/>
    <property type="evidence" value="ECO:0007669"/>
    <property type="project" value="UniProtKB-KW"/>
</dbReference>
<gene>
    <name evidence="2" type="primary">bepA_2</name>
    <name evidence="2" type="ORF">IMCC3135_22890</name>
</gene>
<dbReference type="PROSITE" id="PS50005">
    <property type="entry name" value="TPR"/>
    <property type="match status" value="1"/>
</dbReference>
<reference evidence="2 3" key="1">
    <citation type="submission" date="2016-12" db="EMBL/GenBank/DDBJ databases">
        <authorList>
            <person name="Song W.-J."/>
            <person name="Kurnit D.M."/>
        </authorList>
    </citation>
    <scope>NUCLEOTIDE SEQUENCE [LARGE SCALE GENOMIC DNA]</scope>
    <source>
        <strain evidence="2 3">IMCC3135</strain>
    </source>
</reference>
<organism evidence="2 3">
    <name type="scientific">Granulosicoccus antarcticus IMCC3135</name>
    <dbReference type="NCBI Taxonomy" id="1192854"/>
    <lineage>
        <taxon>Bacteria</taxon>
        <taxon>Pseudomonadati</taxon>
        <taxon>Pseudomonadota</taxon>
        <taxon>Gammaproteobacteria</taxon>
        <taxon>Chromatiales</taxon>
        <taxon>Granulosicoccaceae</taxon>
        <taxon>Granulosicoccus</taxon>
    </lineage>
</organism>
<dbReference type="EMBL" id="CP018632">
    <property type="protein sequence ID" value="ASJ74648.1"/>
    <property type="molecule type" value="Genomic_DNA"/>
</dbReference>
<dbReference type="SUPFAM" id="SSF48452">
    <property type="entry name" value="TPR-like"/>
    <property type="match status" value="1"/>
</dbReference>
<dbReference type="SMART" id="SM00028">
    <property type="entry name" value="TPR"/>
    <property type="match status" value="1"/>
</dbReference>
<evidence type="ECO:0000313" key="3">
    <source>
        <dbReference type="Proteomes" id="UP000250079"/>
    </source>
</evidence>
<dbReference type="InterPro" id="IPR019734">
    <property type="entry name" value="TPR_rpt"/>
</dbReference>